<feature type="domain" description="HTH crp-type" evidence="4">
    <location>
        <begin position="155"/>
        <end position="229"/>
    </location>
</feature>
<dbReference type="SUPFAM" id="SSF51206">
    <property type="entry name" value="cAMP-binding domain-like"/>
    <property type="match status" value="1"/>
</dbReference>
<dbReference type="Gene3D" id="2.60.120.10">
    <property type="entry name" value="Jelly Rolls"/>
    <property type="match status" value="1"/>
</dbReference>
<dbReference type="AlphaFoldDB" id="A0A370KYR8"/>
<dbReference type="GO" id="GO:0006355">
    <property type="term" value="P:regulation of DNA-templated transcription"/>
    <property type="evidence" value="ECO:0007669"/>
    <property type="project" value="InterPro"/>
</dbReference>
<protein>
    <submittedName>
        <fullName evidence="5">Crp/Fnr family transcriptional regulator</fullName>
    </submittedName>
</protein>
<dbReference type="GO" id="GO:0003677">
    <property type="term" value="F:DNA binding"/>
    <property type="evidence" value="ECO:0007669"/>
    <property type="project" value="UniProtKB-KW"/>
</dbReference>
<gene>
    <name evidence="5" type="ORF">DWE98_26215</name>
</gene>
<evidence type="ECO:0000313" key="6">
    <source>
        <dbReference type="Proteomes" id="UP000255207"/>
    </source>
</evidence>
<name>A0A370KYR8_9HYPH</name>
<dbReference type="InterPro" id="IPR036388">
    <property type="entry name" value="WH-like_DNA-bd_sf"/>
</dbReference>
<evidence type="ECO:0000256" key="3">
    <source>
        <dbReference type="ARBA" id="ARBA00023163"/>
    </source>
</evidence>
<evidence type="ECO:0000313" key="5">
    <source>
        <dbReference type="EMBL" id="RDJ20131.1"/>
    </source>
</evidence>
<dbReference type="InterPro" id="IPR014710">
    <property type="entry name" value="RmlC-like_jellyroll"/>
</dbReference>
<evidence type="ECO:0000256" key="1">
    <source>
        <dbReference type="ARBA" id="ARBA00023015"/>
    </source>
</evidence>
<comment type="caution">
    <text evidence="5">The sequence shown here is derived from an EMBL/GenBank/DDBJ whole genome shotgun (WGS) entry which is preliminary data.</text>
</comment>
<evidence type="ECO:0000259" key="4">
    <source>
        <dbReference type="PROSITE" id="PS51063"/>
    </source>
</evidence>
<dbReference type="InterPro" id="IPR018490">
    <property type="entry name" value="cNMP-bd_dom_sf"/>
</dbReference>
<dbReference type="CDD" id="cd00038">
    <property type="entry name" value="CAP_ED"/>
    <property type="match status" value="1"/>
</dbReference>
<dbReference type="Pfam" id="PF00027">
    <property type="entry name" value="cNMP_binding"/>
    <property type="match status" value="1"/>
</dbReference>
<dbReference type="InterPro" id="IPR000595">
    <property type="entry name" value="cNMP-bd_dom"/>
</dbReference>
<dbReference type="Gene3D" id="1.10.10.10">
    <property type="entry name" value="Winged helix-like DNA-binding domain superfamily/Winged helix DNA-binding domain"/>
    <property type="match status" value="1"/>
</dbReference>
<keyword evidence="6" id="KW-1185">Reference proteome</keyword>
<dbReference type="Pfam" id="PF13545">
    <property type="entry name" value="HTH_Crp_2"/>
    <property type="match status" value="1"/>
</dbReference>
<keyword evidence="2" id="KW-0238">DNA-binding</keyword>
<proteinExistence type="predicted"/>
<keyword evidence="3" id="KW-0804">Transcription</keyword>
<dbReference type="EMBL" id="QQTP01000022">
    <property type="protein sequence ID" value="RDJ20131.1"/>
    <property type="molecule type" value="Genomic_DNA"/>
</dbReference>
<dbReference type="RefSeq" id="WP_114832266.1">
    <property type="nucleotide sequence ID" value="NZ_QQTO01000022.1"/>
</dbReference>
<keyword evidence="1" id="KW-0805">Transcription regulation</keyword>
<dbReference type="InterPro" id="IPR012318">
    <property type="entry name" value="HTH_CRP"/>
</dbReference>
<dbReference type="InterPro" id="IPR036390">
    <property type="entry name" value="WH_DNA-bd_sf"/>
</dbReference>
<organism evidence="5 6">
    <name type="scientific">Bosea caraganae</name>
    <dbReference type="NCBI Taxonomy" id="2763117"/>
    <lineage>
        <taxon>Bacteria</taxon>
        <taxon>Pseudomonadati</taxon>
        <taxon>Pseudomonadota</taxon>
        <taxon>Alphaproteobacteria</taxon>
        <taxon>Hyphomicrobiales</taxon>
        <taxon>Boseaceae</taxon>
        <taxon>Bosea</taxon>
    </lineage>
</organism>
<dbReference type="Proteomes" id="UP000255207">
    <property type="component" value="Unassembled WGS sequence"/>
</dbReference>
<dbReference type="SUPFAM" id="SSF46785">
    <property type="entry name" value="Winged helix' DNA-binding domain"/>
    <property type="match status" value="1"/>
</dbReference>
<sequence>MNDLRDDRAIAVEALIRYLECRDQVSAYERNLLANLSMRFKAFGKGEELVVEHSRPNESCLVLSGFTGREVMLKDGTRQITAVHIPGDFVDLHALLLKLMDHSVVALTEVHAAYVPHQELVRISEAAPHLSRLLWLSTVVDGAIQRAWIACIGRRKPLHHLGHLICELSVRLNAVGLAPRHSFDFPVTQAQLADVLGMSLVQVNRTLQALRRTGLVSWKASTVTIHDFAALAELCDFDPIYLNLINEPR</sequence>
<reference evidence="6" key="1">
    <citation type="submission" date="2018-07" db="EMBL/GenBank/DDBJ databases">
        <authorList>
            <person name="Safronova V.I."/>
            <person name="Chirak E.R."/>
            <person name="Sazanova A.L."/>
        </authorList>
    </citation>
    <scope>NUCLEOTIDE SEQUENCE [LARGE SCALE GENOMIC DNA]</scope>
    <source>
        <strain evidence="6">RCAM04685</strain>
    </source>
</reference>
<accession>A0A370KYR8</accession>
<dbReference type="SMART" id="SM00419">
    <property type="entry name" value="HTH_CRP"/>
    <property type="match status" value="1"/>
</dbReference>
<dbReference type="OrthoDB" id="7584044at2"/>
<dbReference type="PROSITE" id="PS51063">
    <property type="entry name" value="HTH_CRP_2"/>
    <property type="match status" value="1"/>
</dbReference>
<evidence type="ECO:0000256" key="2">
    <source>
        <dbReference type="ARBA" id="ARBA00023125"/>
    </source>
</evidence>